<protein>
    <submittedName>
        <fullName evidence="2">Uncharacterized protein DUF4239</fullName>
    </submittedName>
</protein>
<dbReference type="Pfam" id="PF14023">
    <property type="entry name" value="Bestrophin-like"/>
    <property type="match status" value="1"/>
</dbReference>
<proteinExistence type="predicted"/>
<feature type="transmembrane region" description="Helical" evidence="1">
    <location>
        <begin position="205"/>
        <end position="226"/>
    </location>
</feature>
<dbReference type="OrthoDB" id="9776669at2"/>
<keyword evidence="3" id="KW-1185">Reference proteome</keyword>
<dbReference type="Proteomes" id="UP000238375">
    <property type="component" value="Unassembled WGS sequence"/>
</dbReference>
<feature type="transmembrane region" description="Helical" evidence="1">
    <location>
        <begin position="68"/>
        <end position="91"/>
    </location>
</feature>
<gene>
    <name evidence="2" type="ORF">CLV58_11041</name>
</gene>
<accession>A0A2T0SVY4</accession>
<keyword evidence="1" id="KW-1133">Transmembrane helix</keyword>
<keyword evidence="1" id="KW-0472">Membrane</keyword>
<evidence type="ECO:0000256" key="1">
    <source>
        <dbReference type="SAM" id="Phobius"/>
    </source>
</evidence>
<reference evidence="2 3" key="1">
    <citation type="submission" date="2018-03" db="EMBL/GenBank/DDBJ databases">
        <title>Genomic Encyclopedia of Archaeal and Bacterial Type Strains, Phase II (KMG-II): from individual species to whole genera.</title>
        <authorList>
            <person name="Goeker M."/>
        </authorList>
    </citation>
    <scope>NUCLEOTIDE SEQUENCE [LARGE SCALE GENOMIC DNA]</scope>
    <source>
        <strain evidence="2 3">DSM 28354</strain>
    </source>
</reference>
<comment type="caution">
    <text evidence="2">The sequence shown here is derived from an EMBL/GenBank/DDBJ whole genome shotgun (WGS) entry which is preliminary data.</text>
</comment>
<dbReference type="AlphaFoldDB" id="A0A2T0SVY4"/>
<feature type="transmembrane region" description="Helical" evidence="1">
    <location>
        <begin position="233"/>
        <end position="253"/>
    </location>
</feature>
<keyword evidence="1" id="KW-0812">Transmembrane</keyword>
<feature type="transmembrane region" description="Helical" evidence="1">
    <location>
        <begin position="26"/>
        <end position="47"/>
    </location>
</feature>
<name>A0A2T0SVY4_9BACT</name>
<dbReference type="EMBL" id="PVTE01000010">
    <property type="protein sequence ID" value="PRY37572.1"/>
    <property type="molecule type" value="Genomic_DNA"/>
</dbReference>
<dbReference type="InterPro" id="IPR025333">
    <property type="entry name" value="DUF4239"/>
</dbReference>
<sequence length="286" mass="31908">MQQSTDASAVHLVNDDLLFMRWVYDLPTWLFGLLTVGIFVVLALIGLRLTHNRLSHSSMATLIDNGTVGWFFSGVSLLYGLLLGLLTVATWTSFTQASSLASQEASIIAVLYRDLSGYPQPERQALQGDIKQYTTFIIEKAWPAQKKGYIYETDLLTHFQAKLLPFEPRTNAQQTLHGETIATFNRLVETRRLRIESVKGSVPSVLWSVVLLGAIATIVFSYLFVVGSYRLHAILTGILAGMVGLLVFLIAALDHPYWGEVSVSTDAYQLVLDRVINNKLYLRPVE</sequence>
<dbReference type="RefSeq" id="WP_106138293.1">
    <property type="nucleotide sequence ID" value="NZ_PVTE01000010.1"/>
</dbReference>
<evidence type="ECO:0000313" key="3">
    <source>
        <dbReference type="Proteomes" id="UP000238375"/>
    </source>
</evidence>
<evidence type="ECO:0000313" key="2">
    <source>
        <dbReference type="EMBL" id="PRY37572.1"/>
    </source>
</evidence>
<organism evidence="2 3">
    <name type="scientific">Spirosoma oryzae</name>
    <dbReference type="NCBI Taxonomy" id="1469603"/>
    <lineage>
        <taxon>Bacteria</taxon>
        <taxon>Pseudomonadati</taxon>
        <taxon>Bacteroidota</taxon>
        <taxon>Cytophagia</taxon>
        <taxon>Cytophagales</taxon>
        <taxon>Cytophagaceae</taxon>
        <taxon>Spirosoma</taxon>
    </lineage>
</organism>